<dbReference type="HOGENOM" id="CLU_057697_0_0_9"/>
<proteinExistence type="inferred from homology"/>
<dbReference type="RefSeq" id="WP_015391661.1">
    <property type="nucleotide sequence ID" value="NC_020291.1"/>
</dbReference>
<evidence type="ECO:0000256" key="5">
    <source>
        <dbReference type="ARBA" id="ARBA00022438"/>
    </source>
</evidence>
<keyword evidence="7" id="KW-0479">Metal-binding</keyword>
<dbReference type="InterPro" id="IPR052170">
    <property type="entry name" value="M29_Exopeptidase"/>
</dbReference>
<accession>M1MBN6</accession>
<dbReference type="Gene3D" id="3.40.1830.10">
    <property type="entry name" value="Thermophilic metalloprotease (M29)"/>
    <property type="match status" value="1"/>
</dbReference>
<comment type="similarity">
    <text evidence="4">Belongs to the peptidase M29 family.</text>
</comment>
<dbReference type="SUPFAM" id="SSF144052">
    <property type="entry name" value="Thermophilic metalloprotease-like"/>
    <property type="match status" value="1"/>
</dbReference>
<dbReference type="EMBL" id="CP004121">
    <property type="protein sequence ID" value="AGF55339.1"/>
    <property type="molecule type" value="Genomic_DNA"/>
</dbReference>
<evidence type="ECO:0000313" key="11">
    <source>
        <dbReference type="Proteomes" id="UP000011728"/>
    </source>
</evidence>
<evidence type="ECO:0000256" key="7">
    <source>
        <dbReference type="ARBA" id="ARBA00022723"/>
    </source>
</evidence>
<dbReference type="GO" id="GO:0008237">
    <property type="term" value="F:metallopeptidase activity"/>
    <property type="evidence" value="ECO:0007669"/>
    <property type="project" value="UniProtKB-KW"/>
</dbReference>
<dbReference type="OrthoDB" id="9803993at2"/>
<dbReference type="eggNOG" id="COG2309">
    <property type="taxonomic scope" value="Bacteria"/>
</dbReference>
<dbReference type="PANTHER" id="PTHR34448:SF1">
    <property type="entry name" value="BLL6088 PROTEIN"/>
    <property type="match status" value="1"/>
</dbReference>
<keyword evidence="6" id="KW-0645">Protease</keyword>
<protein>
    <submittedName>
        <fullName evidence="10">Leucyl aminopeptidase</fullName>
        <ecNumber evidence="10">3.4.11.-</ecNumber>
    </submittedName>
</protein>
<organism evidence="10 11">
    <name type="scientific">Clostridium saccharoperbutylacetonicum N1-4(HMT)</name>
    <dbReference type="NCBI Taxonomy" id="931276"/>
    <lineage>
        <taxon>Bacteria</taxon>
        <taxon>Bacillati</taxon>
        <taxon>Bacillota</taxon>
        <taxon>Clostridia</taxon>
        <taxon>Eubacteriales</taxon>
        <taxon>Clostridiaceae</taxon>
        <taxon>Clostridium</taxon>
    </lineage>
</organism>
<keyword evidence="11" id="KW-1185">Reference proteome</keyword>
<dbReference type="STRING" id="36745.CLSAP_15310"/>
<keyword evidence="5 10" id="KW-0031">Aminopeptidase</keyword>
<dbReference type="Pfam" id="PF02073">
    <property type="entry name" value="Peptidase_M29"/>
    <property type="match status" value="1"/>
</dbReference>
<dbReference type="InterPro" id="IPR035097">
    <property type="entry name" value="M29_N-terminal"/>
</dbReference>
<dbReference type="AlphaFoldDB" id="M1MBN6"/>
<dbReference type="PANTHER" id="PTHR34448">
    <property type="entry name" value="AMINOPEPTIDASE"/>
    <property type="match status" value="1"/>
</dbReference>
<comment type="cofactor">
    <cofactor evidence="1">
        <name>Co(2+)</name>
        <dbReference type="ChEBI" id="CHEBI:48828"/>
    </cofactor>
</comment>
<gene>
    <name evidence="10" type="ORF">Cspa_c15690</name>
</gene>
<evidence type="ECO:0000256" key="1">
    <source>
        <dbReference type="ARBA" id="ARBA00001941"/>
    </source>
</evidence>
<evidence type="ECO:0000256" key="3">
    <source>
        <dbReference type="ARBA" id="ARBA00001947"/>
    </source>
</evidence>
<dbReference type="EC" id="3.4.11.-" evidence="10"/>
<dbReference type="GO" id="GO:0004177">
    <property type="term" value="F:aminopeptidase activity"/>
    <property type="evidence" value="ECO:0007669"/>
    <property type="project" value="UniProtKB-KW"/>
</dbReference>
<reference evidence="10 11" key="1">
    <citation type="submission" date="2013-02" db="EMBL/GenBank/DDBJ databases">
        <title>Genome sequence of Clostridium saccharoperbutylacetonicum N1-4(HMT).</title>
        <authorList>
            <person name="Poehlein A."/>
            <person name="Daniel R."/>
        </authorList>
    </citation>
    <scope>NUCLEOTIDE SEQUENCE [LARGE SCALE GENOMIC DNA]</scope>
    <source>
        <strain evidence="11">N1-4(HMT)</strain>
    </source>
</reference>
<evidence type="ECO:0000256" key="6">
    <source>
        <dbReference type="ARBA" id="ARBA00022670"/>
    </source>
</evidence>
<dbReference type="InterPro" id="IPR000787">
    <property type="entry name" value="Peptidase_M29"/>
</dbReference>
<dbReference type="Proteomes" id="UP000011728">
    <property type="component" value="Chromosome"/>
</dbReference>
<evidence type="ECO:0000256" key="4">
    <source>
        <dbReference type="ARBA" id="ARBA00008236"/>
    </source>
</evidence>
<sequence length="371" mass="41646">MIDPRNTQLANNLINYSCELKEGEKVLIESNGMESPLVTELIKEAYKVKAVPFLAVNNSESKRELLMGATKEQLELMGKYEAIRMKDMDAYIGIRANKNSSELSDVPEEKMNLYNKHIFSEVHSKIRIKSTKWCVLRYPTPSLAQDADMSTEAFEDFYYNVCNLDYSKMSVAMNSLVNLMNKTDKVRLVGPGTDLTFSIKDIPAIKCDGKLNIPDGEVYTAPVKNSINGTLAYNTPSIYNGFAFNEIKFEFKDGKIVNATANDTERINAVLDTDDGARYVGEFAIGVNPYILHPMKDTLFDEKIAGSIHFTPGNSYDDAPNGNHSAIHWDLVLIQRADYGGGEIYFDDVLIRKDGLFVIDELKVLNPENLK</sequence>
<dbReference type="PATRIC" id="fig|931276.5.peg.1533"/>
<comment type="cofactor">
    <cofactor evidence="3">
        <name>Zn(2+)</name>
        <dbReference type="ChEBI" id="CHEBI:29105"/>
    </cofactor>
</comment>
<comment type="cofactor">
    <cofactor evidence="2">
        <name>Mg(2+)</name>
        <dbReference type="ChEBI" id="CHEBI:18420"/>
    </cofactor>
</comment>
<evidence type="ECO:0000256" key="9">
    <source>
        <dbReference type="ARBA" id="ARBA00023049"/>
    </source>
</evidence>
<evidence type="ECO:0000256" key="2">
    <source>
        <dbReference type="ARBA" id="ARBA00001946"/>
    </source>
</evidence>
<name>M1MBN6_9CLOT</name>
<dbReference type="KEGG" id="csr:Cspa_c15690"/>
<evidence type="ECO:0000313" key="10">
    <source>
        <dbReference type="EMBL" id="AGF55339.1"/>
    </source>
</evidence>
<evidence type="ECO:0000256" key="8">
    <source>
        <dbReference type="ARBA" id="ARBA00022801"/>
    </source>
</evidence>
<keyword evidence="9" id="KW-0482">Metalloprotease</keyword>
<keyword evidence="8 10" id="KW-0378">Hydrolase</keyword>
<dbReference type="GO" id="GO:0006508">
    <property type="term" value="P:proteolysis"/>
    <property type="evidence" value="ECO:0007669"/>
    <property type="project" value="UniProtKB-KW"/>
</dbReference>
<dbReference type="GO" id="GO:0046872">
    <property type="term" value="F:metal ion binding"/>
    <property type="evidence" value="ECO:0007669"/>
    <property type="project" value="UniProtKB-KW"/>
</dbReference>